<evidence type="ECO:0000313" key="1">
    <source>
        <dbReference type="EMBL" id="QNP69620.1"/>
    </source>
</evidence>
<reference evidence="1 2" key="1">
    <citation type="submission" date="2020-08" db="EMBL/GenBank/DDBJ databases">
        <title>A novel species.</title>
        <authorList>
            <person name="Gao J."/>
        </authorList>
    </citation>
    <scope>NUCLEOTIDE SEQUENCE [LARGE SCALE GENOMIC DNA]</scope>
    <source>
        <strain evidence="1 2">CRXT-G-22</strain>
    </source>
</reference>
<accession>A0A7H0IA04</accession>
<evidence type="ECO:0000313" key="2">
    <source>
        <dbReference type="Proteomes" id="UP000516052"/>
    </source>
</evidence>
<gene>
    <name evidence="1" type="ORF">IAG44_09315</name>
</gene>
<dbReference type="RefSeq" id="WP_187746659.1">
    <property type="nucleotide sequence ID" value="NZ_CP060828.1"/>
</dbReference>
<organism evidence="1 2">
    <name type="scientific">Streptomyces roseirectus</name>
    <dbReference type="NCBI Taxonomy" id="2768066"/>
    <lineage>
        <taxon>Bacteria</taxon>
        <taxon>Bacillati</taxon>
        <taxon>Actinomycetota</taxon>
        <taxon>Actinomycetes</taxon>
        <taxon>Kitasatosporales</taxon>
        <taxon>Streptomycetaceae</taxon>
        <taxon>Streptomyces</taxon>
    </lineage>
</organism>
<dbReference type="EMBL" id="CP060828">
    <property type="protein sequence ID" value="QNP69620.1"/>
    <property type="molecule type" value="Genomic_DNA"/>
</dbReference>
<sequence>MIKLMYRGGAANLQLLAEEIRESPELDRYCTIEVTHRETQSSSLHHGQLAEIAISVAAGVVTNGLYDAIRDLIDRARDRGSVEPIEPIENENGE</sequence>
<keyword evidence="2" id="KW-1185">Reference proteome</keyword>
<protein>
    <submittedName>
        <fullName evidence="1">Uncharacterized protein</fullName>
    </submittedName>
</protein>
<dbReference type="Proteomes" id="UP000516052">
    <property type="component" value="Chromosome"/>
</dbReference>
<proteinExistence type="predicted"/>
<dbReference type="KEGG" id="sroi:IAG44_09315"/>
<name>A0A7H0IA04_9ACTN</name>
<dbReference type="AlphaFoldDB" id="A0A7H0IA04"/>